<dbReference type="Gene3D" id="3.40.50.620">
    <property type="entry name" value="HUPs"/>
    <property type="match status" value="1"/>
</dbReference>
<accession>A0A7W4WBC2</accession>
<comment type="cofactor">
    <cofactor evidence="9">
        <name>FAD</name>
        <dbReference type="ChEBI" id="CHEBI:57692"/>
    </cofactor>
    <text evidence="9">Binds 1 FAD per dimer.</text>
</comment>
<evidence type="ECO:0000256" key="9">
    <source>
        <dbReference type="PIRSR" id="PIRSR000089-1"/>
    </source>
</evidence>
<sequence>MKVLIIAQHSEGVLDATTLNVVRAALAISEDISLLVAGCECREVAEDARYLEGVTNVILADHPCYESLSAENLSSLVAEMVPPYSHILAPANTFGKNVMPRLGALLDVQPLTDVLHIEGTDVFLRPIYAGNLIARIQSNDNVKAMTVRTSAFPPVTRRTEACTLEVVDKAFDLQLSRRTKIEIGRSDRPDLGTARVVVSGGRAVGSSENFKLLYSLADKLNGSVGASRAAVDAGFVPYDLQIGQSGRVVAPELYIAVGISGAIQHIAGMKDSKVVVAINKDADAPIFDIADYGLVADLFDVLPELEAQLC</sequence>
<organism evidence="11 12">
    <name type="scientific">Microbulbifer rhizosphaerae</name>
    <dbReference type="NCBI Taxonomy" id="1562603"/>
    <lineage>
        <taxon>Bacteria</taxon>
        <taxon>Pseudomonadati</taxon>
        <taxon>Pseudomonadota</taxon>
        <taxon>Gammaproteobacteria</taxon>
        <taxon>Cellvibrionales</taxon>
        <taxon>Microbulbiferaceae</taxon>
        <taxon>Microbulbifer</taxon>
    </lineage>
</organism>
<dbReference type="InterPro" id="IPR033947">
    <property type="entry name" value="ETF_alpha_N"/>
</dbReference>
<dbReference type="InterPro" id="IPR029035">
    <property type="entry name" value="DHS-like_NAD/FAD-binding_dom"/>
</dbReference>
<dbReference type="Pfam" id="PF00766">
    <property type="entry name" value="ETF_alpha"/>
    <property type="match status" value="1"/>
</dbReference>
<dbReference type="InterPro" id="IPR014729">
    <property type="entry name" value="Rossmann-like_a/b/a_fold"/>
</dbReference>
<dbReference type="InterPro" id="IPR001308">
    <property type="entry name" value="ETF_a/FixB"/>
</dbReference>
<keyword evidence="2" id="KW-0813">Transport</keyword>
<dbReference type="PROSITE" id="PS00696">
    <property type="entry name" value="ETF_ALPHA"/>
    <property type="match status" value="1"/>
</dbReference>
<dbReference type="RefSeq" id="WP_183459271.1">
    <property type="nucleotide sequence ID" value="NZ_JACHWZ010000008.1"/>
</dbReference>
<dbReference type="SUPFAM" id="SSF52467">
    <property type="entry name" value="DHS-like NAD/FAD-binding domain"/>
    <property type="match status" value="1"/>
</dbReference>
<evidence type="ECO:0000256" key="1">
    <source>
        <dbReference type="ARBA" id="ARBA00005817"/>
    </source>
</evidence>
<dbReference type="Pfam" id="PF01012">
    <property type="entry name" value="ETF"/>
    <property type="match status" value="1"/>
</dbReference>
<dbReference type="Gene3D" id="3.40.50.1220">
    <property type="entry name" value="TPP-binding domain"/>
    <property type="match status" value="1"/>
</dbReference>
<dbReference type="PIRSF" id="PIRSF000089">
    <property type="entry name" value="Electra_flavoP_a"/>
    <property type="match status" value="1"/>
</dbReference>
<feature type="domain" description="Electron transfer flavoprotein alpha/beta-subunit N-terminal" evidence="10">
    <location>
        <begin position="3"/>
        <end position="187"/>
    </location>
</feature>
<dbReference type="PANTHER" id="PTHR43153:SF1">
    <property type="entry name" value="ELECTRON TRANSFER FLAVOPROTEIN SUBUNIT ALPHA, MITOCHONDRIAL"/>
    <property type="match status" value="1"/>
</dbReference>
<dbReference type="GO" id="GO:0050660">
    <property type="term" value="F:flavin adenine dinucleotide binding"/>
    <property type="evidence" value="ECO:0007669"/>
    <property type="project" value="InterPro"/>
</dbReference>
<evidence type="ECO:0000256" key="5">
    <source>
        <dbReference type="ARBA" id="ARBA00022982"/>
    </source>
</evidence>
<dbReference type="PANTHER" id="PTHR43153">
    <property type="entry name" value="ELECTRON TRANSFER FLAVOPROTEIN ALPHA"/>
    <property type="match status" value="1"/>
</dbReference>
<name>A0A7W4WBC2_9GAMM</name>
<dbReference type="InterPro" id="IPR014730">
    <property type="entry name" value="ETF_a/b_N"/>
</dbReference>
<keyword evidence="12" id="KW-1185">Reference proteome</keyword>
<feature type="binding site" evidence="9">
    <location>
        <begin position="258"/>
        <end position="265"/>
    </location>
    <ligand>
        <name>FAD</name>
        <dbReference type="ChEBI" id="CHEBI:57692"/>
    </ligand>
</feature>
<comment type="similarity">
    <text evidence="1">Belongs to the ETF alpha-subunit/FixB family.</text>
</comment>
<protein>
    <recommendedName>
        <fullName evidence="7">Electron transfer flavoprotein subunit alpha</fullName>
    </recommendedName>
    <alternativeName>
        <fullName evidence="8">Electron transfer flavoprotein large subunit</fullName>
    </alternativeName>
</protein>
<keyword evidence="4 9" id="KW-0274">FAD</keyword>
<evidence type="ECO:0000256" key="3">
    <source>
        <dbReference type="ARBA" id="ARBA00022630"/>
    </source>
</evidence>
<comment type="function">
    <text evidence="6">The electron transfer flavoprotein serves as a specific electron acceptor for other dehydrogenases. It transfers the electrons to the main respiratory chain via ETF-ubiquinone oxidoreductase (ETF dehydrogenase).</text>
</comment>
<feature type="binding site" evidence="9">
    <location>
        <begin position="227"/>
        <end position="228"/>
    </location>
    <ligand>
        <name>FAD</name>
        <dbReference type="ChEBI" id="CHEBI:57692"/>
    </ligand>
</feature>
<dbReference type="EMBL" id="JACHWZ010000008">
    <property type="protein sequence ID" value="MBB3061141.1"/>
    <property type="molecule type" value="Genomic_DNA"/>
</dbReference>
<feature type="binding site" evidence="9">
    <location>
        <position position="202"/>
    </location>
    <ligand>
        <name>FAD</name>
        <dbReference type="ChEBI" id="CHEBI:57692"/>
    </ligand>
</feature>
<evidence type="ECO:0000256" key="8">
    <source>
        <dbReference type="ARBA" id="ARBA00079299"/>
    </source>
</evidence>
<dbReference type="CDD" id="cd01715">
    <property type="entry name" value="ETF_alpha"/>
    <property type="match status" value="1"/>
</dbReference>
<keyword evidence="5" id="KW-0249">Electron transport</keyword>
<dbReference type="AlphaFoldDB" id="A0A7W4WBC2"/>
<proteinExistence type="inferred from homology"/>
<evidence type="ECO:0000259" key="10">
    <source>
        <dbReference type="SMART" id="SM00893"/>
    </source>
</evidence>
<dbReference type="SUPFAM" id="SSF52402">
    <property type="entry name" value="Adenine nucleotide alpha hydrolases-like"/>
    <property type="match status" value="1"/>
</dbReference>
<evidence type="ECO:0000313" key="11">
    <source>
        <dbReference type="EMBL" id="MBB3061141.1"/>
    </source>
</evidence>
<gene>
    <name evidence="11" type="ORF">FHS09_001974</name>
</gene>
<reference evidence="11 12" key="1">
    <citation type="submission" date="2020-08" db="EMBL/GenBank/DDBJ databases">
        <title>Genomic Encyclopedia of Type Strains, Phase III (KMG-III): the genomes of soil and plant-associated and newly described type strains.</title>
        <authorList>
            <person name="Whitman W."/>
        </authorList>
    </citation>
    <scope>NUCLEOTIDE SEQUENCE [LARGE SCALE GENOMIC DNA]</scope>
    <source>
        <strain evidence="11 12">CECT 8799</strain>
    </source>
</reference>
<evidence type="ECO:0000256" key="6">
    <source>
        <dbReference type="ARBA" id="ARBA00025649"/>
    </source>
</evidence>
<evidence type="ECO:0000256" key="4">
    <source>
        <dbReference type="ARBA" id="ARBA00022827"/>
    </source>
</evidence>
<feature type="binding site" evidence="9">
    <location>
        <begin position="241"/>
        <end position="245"/>
    </location>
    <ligand>
        <name>FAD</name>
        <dbReference type="ChEBI" id="CHEBI:57692"/>
    </ligand>
</feature>
<dbReference type="FunFam" id="3.40.50.1220:FF:000001">
    <property type="entry name" value="Electron transfer flavoprotein, alpha subunit"/>
    <property type="match status" value="1"/>
</dbReference>
<evidence type="ECO:0000313" key="12">
    <source>
        <dbReference type="Proteomes" id="UP000535937"/>
    </source>
</evidence>
<feature type="binding site" evidence="9">
    <location>
        <position position="279"/>
    </location>
    <ligand>
        <name>FAD</name>
        <dbReference type="ChEBI" id="CHEBI:57692"/>
    </ligand>
</feature>
<evidence type="ECO:0000256" key="7">
    <source>
        <dbReference type="ARBA" id="ARBA00068674"/>
    </source>
</evidence>
<dbReference type="SMART" id="SM00893">
    <property type="entry name" value="ETF"/>
    <property type="match status" value="1"/>
</dbReference>
<dbReference type="InterPro" id="IPR018206">
    <property type="entry name" value="ETF_asu_C_CS"/>
</dbReference>
<evidence type="ECO:0000256" key="2">
    <source>
        <dbReference type="ARBA" id="ARBA00022448"/>
    </source>
</evidence>
<comment type="caution">
    <text evidence="11">The sequence shown here is derived from an EMBL/GenBank/DDBJ whole genome shotgun (WGS) entry which is preliminary data.</text>
</comment>
<dbReference type="GO" id="GO:0033539">
    <property type="term" value="P:fatty acid beta-oxidation using acyl-CoA dehydrogenase"/>
    <property type="evidence" value="ECO:0007669"/>
    <property type="project" value="TreeGrafter"/>
</dbReference>
<dbReference type="GO" id="GO:0009055">
    <property type="term" value="F:electron transfer activity"/>
    <property type="evidence" value="ECO:0007669"/>
    <property type="project" value="InterPro"/>
</dbReference>
<dbReference type="InterPro" id="IPR014731">
    <property type="entry name" value="ETF_asu_C"/>
</dbReference>
<dbReference type="Proteomes" id="UP000535937">
    <property type="component" value="Unassembled WGS sequence"/>
</dbReference>
<keyword evidence="3" id="KW-0285">Flavoprotein</keyword>